<dbReference type="EMBL" id="FNIV01000002">
    <property type="protein sequence ID" value="SDN87096.1"/>
    <property type="molecule type" value="Genomic_DNA"/>
</dbReference>
<dbReference type="SUPFAM" id="SSF160214">
    <property type="entry name" value="FlaG-like"/>
    <property type="match status" value="1"/>
</dbReference>
<reference evidence="2" key="1">
    <citation type="submission" date="2016-10" db="EMBL/GenBank/DDBJ databases">
        <authorList>
            <person name="Varghese N."/>
            <person name="Submissions S."/>
        </authorList>
    </citation>
    <scope>NUCLEOTIDE SEQUENCE [LARGE SCALE GENOMIC DNA]</scope>
    <source>
        <strain evidence="2">CGMCC 1.6444</strain>
    </source>
</reference>
<dbReference type="InterPro" id="IPR005186">
    <property type="entry name" value="FlaG"/>
</dbReference>
<name>A0A1H0EXR7_9GAMM</name>
<dbReference type="InterPro" id="IPR035924">
    <property type="entry name" value="FlaG-like_sf"/>
</dbReference>
<gene>
    <name evidence="1" type="ORF">SAMN04487957_102234</name>
</gene>
<keyword evidence="1" id="KW-0282">Flagellum</keyword>
<keyword evidence="2" id="KW-1185">Reference proteome</keyword>
<dbReference type="Proteomes" id="UP000199075">
    <property type="component" value="Unassembled WGS sequence"/>
</dbReference>
<dbReference type="PANTHER" id="PTHR37166:SF1">
    <property type="entry name" value="PROTEIN FLAG"/>
    <property type="match status" value="1"/>
</dbReference>
<sequence length="122" mass="12951">MTSPLADATAAAPFGGVHELPPHQRLDSVLAQLPNPGGAIAQGSAGGDAISQEALVAPIARINEVMRAFGLEFELSEAANRPITRIVDRDSGEVIRQIPAEEVLRVAERLEELTGRLIHQQA</sequence>
<dbReference type="STRING" id="419597.SAMN04487957_102234"/>
<dbReference type="AlphaFoldDB" id="A0A1H0EXR7"/>
<keyword evidence="1" id="KW-0969">Cilium</keyword>
<evidence type="ECO:0000313" key="2">
    <source>
        <dbReference type="Proteomes" id="UP000199075"/>
    </source>
</evidence>
<dbReference type="PANTHER" id="PTHR37166">
    <property type="entry name" value="PROTEIN FLAG"/>
    <property type="match status" value="1"/>
</dbReference>
<protein>
    <submittedName>
        <fullName evidence="1">Flagellar protein FlaG</fullName>
    </submittedName>
</protein>
<evidence type="ECO:0000313" key="1">
    <source>
        <dbReference type="EMBL" id="SDN87096.1"/>
    </source>
</evidence>
<dbReference type="Pfam" id="PF03646">
    <property type="entry name" value="FlaG"/>
    <property type="match status" value="1"/>
</dbReference>
<dbReference type="OrthoDB" id="5741693at2"/>
<keyword evidence="1" id="KW-0966">Cell projection</keyword>
<dbReference type="Gene3D" id="3.30.160.170">
    <property type="entry name" value="FlaG-like"/>
    <property type="match status" value="1"/>
</dbReference>
<organism evidence="1 2">
    <name type="scientific">Halomonas shengliensis</name>
    <dbReference type="NCBI Taxonomy" id="419597"/>
    <lineage>
        <taxon>Bacteria</taxon>
        <taxon>Pseudomonadati</taxon>
        <taxon>Pseudomonadota</taxon>
        <taxon>Gammaproteobacteria</taxon>
        <taxon>Oceanospirillales</taxon>
        <taxon>Halomonadaceae</taxon>
        <taxon>Halomonas</taxon>
    </lineage>
</organism>
<dbReference type="RefSeq" id="WP_089677092.1">
    <property type="nucleotide sequence ID" value="NZ_FNIV01000002.1"/>
</dbReference>
<proteinExistence type="predicted"/>
<accession>A0A1H0EXR7</accession>